<feature type="region of interest" description="Disordered" evidence="1">
    <location>
        <begin position="362"/>
        <end position="400"/>
    </location>
</feature>
<accession>A0ABN8NTN3</accession>
<dbReference type="Gene3D" id="2.30.30.140">
    <property type="match status" value="1"/>
</dbReference>
<feature type="non-terminal residue" evidence="2">
    <location>
        <position position="1"/>
    </location>
</feature>
<dbReference type="SUPFAM" id="SSF54160">
    <property type="entry name" value="Chromo domain-like"/>
    <property type="match status" value="1"/>
</dbReference>
<name>A0ABN8NTN3_9CNID</name>
<organism evidence="2 3">
    <name type="scientific">Porites lobata</name>
    <dbReference type="NCBI Taxonomy" id="104759"/>
    <lineage>
        <taxon>Eukaryota</taxon>
        <taxon>Metazoa</taxon>
        <taxon>Cnidaria</taxon>
        <taxon>Anthozoa</taxon>
        <taxon>Hexacorallia</taxon>
        <taxon>Scleractinia</taxon>
        <taxon>Fungiina</taxon>
        <taxon>Poritidae</taxon>
        <taxon>Porites</taxon>
    </lineage>
</organism>
<gene>
    <name evidence="2" type="ORF">PLOB_00028971</name>
</gene>
<comment type="caution">
    <text evidence="2">The sequence shown here is derived from an EMBL/GenBank/DDBJ whole genome shotgun (WGS) entry which is preliminary data.</text>
</comment>
<dbReference type="InterPro" id="IPR016197">
    <property type="entry name" value="Chromo-like_dom_sf"/>
</dbReference>
<proteinExistence type="predicted"/>
<evidence type="ECO:0008006" key="4">
    <source>
        <dbReference type="Google" id="ProtNLM"/>
    </source>
</evidence>
<keyword evidence="3" id="KW-1185">Reference proteome</keyword>
<evidence type="ECO:0000313" key="2">
    <source>
        <dbReference type="EMBL" id="CAH3121885.1"/>
    </source>
</evidence>
<dbReference type="Proteomes" id="UP001159405">
    <property type="component" value="Unassembled WGS sequence"/>
</dbReference>
<evidence type="ECO:0000256" key="1">
    <source>
        <dbReference type="SAM" id="MobiDB-lite"/>
    </source>
</evidence>
<dbReference type="EMBL" id="CALNXK010000036">
    <property type="protein sequence ID" value="CAH3121885.1"/>
    <property type="molecule type" value="Genomic_DNA"/>
</dbReference>
<evidence type="ECO:0000313" key="3">
    <source>
        <dbReference type="Proteomes" id="UP001159405"/>
    </source>
</evidence>
<reference evidence="2 3" key="1">
    <citation type="submission" date="2022-05" db="EMBL/GenBank/DDBJ databases">
        <authorList>
            <consortium name="Genoscope - CEA"/>
            <person name="William W."/>
        </authorList>
    </citation>
    <scope>NUCLEOTIDE SEQUENCE [LARGE SCALE GENOMIC DNA]</scope>
</reference>
<sequence>AQSVRDLRHQSATAFKNGDKVQAFDPVLGQWLNGTVLDVDNGGRVLIHWAGYTRYFDAWLDASEVQKPEGERPLDRRRPVLKSNFSKRQHPKHLQKDDLVCVCHNHDWSEAEMVAKNDCFRGEVTLKSGKVAKYEYIKEKEPEESVHEVTREENFIDVDTATNKESELPDLDHLGSDEETVNEDEESEFYDLQDLDKMWGEDEIDDVLEKLKFEDALKEICRNQEKLLQNQTEIQQSLTAIKELLNKRLQKRQEALQIAAFSSVSTRPSPRGSMTPVSMDSTPIIVSCTSTPVITPPSSQSISLPCSNRSNSHGVDKNPCFSLDDRNDLTSFNARNNEDTPIESTPSSFATQIEPTFCDFTAGPSSSSSSSVHMEENTSSCSLGEPSNHSNPPNLLNEGNTPLASYNGPISRDLINFAAANSTNCKGFVFKLMDGMFNKKELASSSLVGGVRKYRGSTYTKQALSPGRMKNIFKAAKLSVNGMCNQRNNERSS</sequence>
<protein>
    <recommendedName>
        <fullName evidence="4">Tudor domain-containing protein</fullName>
    </recommendedName>
</protein>
<feature type="compositionally biased region" description="Low complexity" evidence="1">
    <location>
        <begin position="386"/>
        <end position="397"/>
    </location>
</feature>
<feature type="non-terminal residue" evidence="2">
    <location>
        <position position="493"/>
    </location>
</feature>